<feature type="signal peptide" evidence="1">
    <location>
        <begin position="1"/>
        <end position="21"/>
    </location>
</feature>
<keyword evidence="3" id="KW-1185">Reference proteome</keyword>
<keyword evidence="1" id="KW-0732">Signal</keyword>
<feature type="chain" id="PRO_5040129108" description="Secreted protein" evidence="1">
    <location>
        <begin position="22"/>
        <end position="82"/>
    </location>
</feature>
<sequence>MALLRIPLRILAFAMTIRTSCYDCLKSVYTADNMGQKRHQLQSRHSKAPLFEAVLHKFYEAYCGCRGCWCQYKLKYAPPLLC</sequence>
<organism evidence="2 3">
    <name type="scientific">Crepidotus variabilis</name>
    <dbReference type="NCBI Taxonomy" id="179855"/>
    <lineage>
        <taxon>Eukaryota</taxon>
        <taxon>Fungi</taxon>
        <taxon>Dikarya</taxon>
        <taxon>Basidiomycota</taxon>
        <taxon>Agaricomycotina</taxon>
        <taxon>Agaricomycetes</taxon>
        <taxon>Agaricomycetidae</taxon>
        <taxon>Agaricales</taxon>
        <taxon>Agaricineae</taxon>
        <taxon>Crepidotaceae</taxon>
        <taxon>Crepidotus</taxon>
    </lineage>
</organism>
<evidence type="ECO:0000256" key="1">
    <source>
        <dbReference type="SAM" id="SignalP"/>
    </source>
</evidence>
<evidence type="ECO:0008006" key="4">
    <source>
        <dbReference type="Google" id="ProtNLM"/>
    </source>
</evidence>
<reference evidence="2" key="1">
    <citation type="submission" date="2020-11" db="EMBL/GenBank/DDBJ databases">
        <authorList>
            <consortium name="DOE Joint Genome Institute"/>
            <person name="Ahrendt S."/>
            <person name="Riley R."/>
            <person name="Andreopoulos W."/>
            <person name="Labutti K."/>
            <person name="Pangilinan J."/>
            <person name="Ruiz-Duenas F.J."/>
            <person name="Barrasa J.M."/>
            <person name="Sanchez-Garcia M."/>
            <person name="Camarero S."/>
            <person name="Miyauchi S."/>
            <person name="Serrano A."/>
            <person name="Linde D."/>
            <person name="Babiker R."/>
            <person name="Drula E."/>
            <person name="Ayuso-Fernandez I."/>
            <person name="Pacheco R."/>
            <person name="Padilla G."/>
            <person name="Ferreira P."/>
            <person name="Barriuso J."/>
            <person name="Kellner H."/>
            <person name="Castanera R."/>
            <person name="Alfaro M."/>
            <person name="Ramirez L."/>
            <person name="Pisabarro A.G."/>
            <person name="Kuo A."/>
            <person name="Tritt A."/>
            <person name="Lipzen A."/>
            <person name="He G."/>
            <person name="Yan M."/>
            <person name="Ng V."/>
            <person name="Cullen D."/>
            <person name="Martin F."/>
            <person name="Rosso M.-N."/>
            <person name="Henrissat B."/>
            <person name="Hibbett D."/>
            <person name="Martinez A.T."/>
            <person name="Grigoriev I.V."/>
        </authorList>
    </citation>
    <scope>NUCLEOTIDE SEQUENCE</scope>
    <source>
        <strain evidence="2">CBS 506.95</strain>
    </source>
</reference>
<dbReference type="Proteomes" id="UP000807306">
    <property type="component" value="Unassembled WGS sequence"/>
</dbReference>
<dbReference type="AlphaFoldDB" id="A0A9P6E2J8"/>
<accession>A0A9P6E2J8</accession>
<gene>
    <name evidence="2" type="ORF">CPB83DRAFT_900718</name>
</gene>
<protein>
    <recommendedName>
        <fullName evidence="4">Secreted protein</fullName>
    </recommendedName>
</protein>
<dbReference type="EMBL" id="MU158060">
    <property type="protein sequence ID" value="KAF9521454.1"/>
    <property type="molecule type" value="Genomic_DNA"/>
</dbReference>
<evidence type="ECO:0000313" key="2">
    <source>
        <dbReference type="EMBL" id="KAF9521454.1"/>
    </source>
</evidence>
<proteinExistence type="predicted"/>
<comment type="caution">
    <text evidence="2">The sequence shown here is derived from an EMBL/GenBank/DDBJ whole genome shotgun (WGS) entry which is preliminary data.</text>
</comment>
<evidence type="ECO:0000313" key="3">
    <source>
        <dbReference type="Proteomes" id="UP000807306"/>
    </source>
</evidence>
<name>A0A9P6E2J8_9AGAR</name>